<organism evidence="1 2">
    <name type="scientific">Meloidogyne incognita</name>
    <name type="common">Southern root-knot nematode worm</name>
    <name type="synonym">Oxyuris incognita</name>
    <dbReference type="NCBI Taxonomy" id="6306"/>
    <lineage>
        <taxon>Eukaryota</taxon>
        <taxon>Metazoa</taxon>
        <taxon>Ecdysozoa</taxon>
        <taxon>Nematoda</taxon>
        <taxon>Chromadorea</taxon>
        <taxon>Rhabditida</taxon>
        <taxon>Tylenchina</taxon>
        <taxon>Tylenchomorpha</taxon>
        <taxon>Tylenchoidea</taxon>
        <taxon>Meloidogynidae</taxon>
        <taxon>Meloidogyninae</taxon>
        <taxon>Meloidogyne</taxon>
        <taxon>Meloidogyne incognita group</taxon>
    </lineage>
</organism>
<evidence type="ECO:0000313" key="1">
    <source>
        <dbReference type="Proteomes" id="UP000887563"/>
    </source>
</evidence>
<keyword evidence="1" id="KW-1185">Reference proteome</keyword>
<proteinExistence type="predicted"/>
<protein>
    <submittedName>
        <fullName evidence="2">Uncharacterized protein</fullName>
    </submittedName>
</protein>
<dbReference type="WBParaSite" id="Minc3s07691g41413">
    <property type="protein sequence ID" value="Minc3s07691g41413"/>
    <property type="gene ID" value="Minc3s07691g41413"/>
</dbReference>
<dbReference type="AlphaFoldDB" id="A0A914NLH6"/>
<reference evidence="2" key="1">
    <citation type="submission" date="2022-11" db="UniProtKB">
        <authorList>
            <consortium name="WormBaseParasite"/>
        </authorList>
    </citation>
    <scope>IDENTIFICATION</scope>
</reference>
<evidence type="ECO:0000313" key="2">
    <source>
        <dbReference type="WBParaSite" id="Minc3s07691g41413"/>
    </source>
</evidence>
<sequence>MLGDDYDLLHHHQELLAVVVHLDFHCDENDVALLLSLVPSKFFSRLSITTTIRINNTFARRSILSFSSPTIFTSRSTST</sequence>
<accession>A0A914NLH6</accession>
<name>A0A914NLH6_MELIC</name>
<dbReference type="Proteomes" id="UP000887563">
    <property type="component" value="Unplaced"/>
</dbReference>